<name>A0A026X395_OOCBI</name>
<proteinExistence type="predicted"/>
<accession>A0A026X395</accession>
<evidence type="ECO:0000313" key="3">
    <source>
        <dbReference type="EMBL" id="EZA62486.1"/>
    </source>
</evidence>
<sequence length="94" mass="10751">MPSQLVTASYPRANKAALRRRKGDSTHSRFAMDRYEEEAEDSDNETDPEQLLNEWLGELDSLTVVSLYFFSCGLFTVHFTIRKPHTTAHIANSM</sequence>
<keyword evidence="2" id="KW-0812">Transmembrane</keyword>
<keyword evidence="4" id="KW-1185">Reference proteome</keyword>
<feature type="compositionally biased region" description="Basic and acidic residues" evidence="1">
    <location>
        <begin position="23"/>
        <end position="34"/>
    </location>
</feature>
<dbReference type="AlphaFoldDB" id="A0A026X395"/>
<dbReference type="Proteomes" id="UP000053097">
    <property type="component" value="Unassembled WGS sequence"/>
</dbReference>
<feature type="region of interest" description="Disordered" evidence="1">
    <location>
        <begin position="16"/>
        <end position="47"/>
    </location>
</feature>
<evidence type="ECO:0000256" key="1">
    <source>
        <dbReference type="SAM" id="MobiDB-lite"/>
    </source>
</evidence>
<feature type="compositionally biased region" description="Acidic residues" evidence="1">
    <location>
        <begin position="35"/>
        <end position="47"/>
    </location>
</feature>
<evidence type="ECO:0000256" key="2">
    <source>
        <dbReference type="SAM" id="Phobius"/>
    </source>
</evidence>
<dbReference type="EMBL" id="KK107020">
    <property type="protein sequence ID" value="EZA62486.1"/>
    <property type="molecule type" value="Genomic_DNA"/>
</dbReference>
<keyword evidence="2" id="KW-0472">Membrane</keyword>
<organism evidence="3 4">
    <name type="scientific">Ooceraea biroi</name>
    <name type="common">Clonal raider ant</name>
    <name type="synonym">Cerapachys biroi</name>
    <dbReference type="NCBI Taxonomy" id="2015173"/>
    <lineage>
        <taxon>Eukaryota</taxon>
        <taxon>Metazoa</taxon>
        <taxon>Ecdysozoa</taxon>
        <taxon>Arthropoda</taxon>
        <taxon>Hexapoda</taxon>
        <taxon>Insecta</taxon>
        <taxon>Pterygota</taxon>
        <taxon>Neoptera</taxon>
        <taxon>Endopterygota</taxon>
        <taxon>Hymenoptera</taxon>
        <taxon>Apocrita</taxon>
        <taxon>Aculeata</taxon>
        <taxon>Formicoidea</taxon>
        <taxon>Formicidae</taxon>
        <taxon>Dorylinae</taxon>
        <taxon>Ooceraea</taxon>
    </lineage>
</organism>
<reference evidence="3 4" key="1">
    <citation type="journal article" date="2014" name="Curr. Biol.">
        <title>The genome of the clonal raider ant Cerapachys biroi.</title>
        <authorList>
            <person name="Oxley P.R."/>
            <person name="Ji L."/>
            <person name="Fetter-Pruneda I."/>
            <person name="McKenzie S.K."/>
            <person name="Li C."/>
            <person name="Hu H."/>
            <person name="Zhang G."/>
            <person name="Kronauer D.J."/>
        </authorList>
    </citation>
    <scope>NUCLEOTIDE SEQUENCE [LARGE SCALE GENOMIC DNA]</scope>
</reference>
<evidence type="ECO:0000313" key="4">
    <source>
        <dbReference type="Proteomes" id="UP000053097"/>
    </source>
</evidence>
<feature type="transmembrane region" description="Helical" evidence="2">
    <location>
        <begin position="61"/>
        <end position="81"/>
    </location>
</feature>
<keyword evidence="2" id="KW-1133">Transmembrane helix</keyword>
<gene>
    <name evidence="3" type="ORF">X777_10116</name>
</gene>
<protein>
    <submittedName>
        <fullName evidence="3">Uncharacterized protein</fullName>
    </submittedName>
</protein>